<sequence length="31" mass="3604">MQYCMCYISHILASLKDKLKSKKKQGGEENE</sequence>
<geneLocation type="plasmid" evidence="1">
    <name>unnamed</name>
</geneLocation>
<dbReference type="AlphaFoldDB" id="W5SLH1"/>
<gene>
    <name evidence="1" type="ORF">BCD_1467</name>
</gene>
<proteinExistence type="predicted"/>
<organism evidence="1">
    <name type="scientific">Borrelia crocidurae DOU</name>
    <dbReference type="NCBI Taxonomy" id="1293575"/>
    <lineage>
        <taxon>Bacteria</taxon>
        <taxon>Pseudomonadati</taxon>
        <taxon>Spirochaetota</taxon>
        <taxon>Spirochaetia</taxon>
        <taxon>Spirochaetales</taxon>
        <taxon>Borreliaceae</taxon>
        <taxon>Borrelia</taxon>
    </lineage>
</organism>
<protein>
    <submittedName>
        <fullName evidence="1">Uncharacterized protein</fullName>
    </submittedName>
</protein>
<dbReference type="HOGENOM" id="CLU_3395384_0_0_12"/>
<reference evidence="1" key="1">
    <citation type="submission" date="2013-02" db="EMBL/GenBank/DDBJ databases">
        <title>Comparative genomics of Borrelia species.</title>
        <authorList>
            <person name="Schwan T.G."/>
            <person name="Raffel S.J."/>
            <person name="Porcella S.F."/>
        </authorList>
    </citation>
    <scope>NUCLEOTIDE SEQUENCE</scope>
    <source>
        <strain evidence="1">DOU</strain>
        <plasmid evidence="1">unnamed</plasmid>
    </source>
</reference>
<keyword evidence="1" id="KW-0614">Plasmid</keyword>
<dbReference type="EMBL" id="CP004320">
    <property type="protein sequence ID" value="AHH07533.1"/>
    <property type="molecule type" value="Genomic_DNA"/>
</dbReference>
<evidence type="ECO:0000313" key="1">
    <source>
        <dbReference type="EMBL" id="AHH07533.1"/>
    </source>
</evidence>
<name>W5SLH1_9SPIR</name>
<accession>W5SLH1</accession>